<dbReference type="EMBL" id="CP031769">
    <property type="protein sequence ID" value="AXR07119.1"/>
    <property type="molecule type" value="Genomic_DNA"/>
</dbReference>
<dbReference type="AlphaFoldDB" id="A0A346NNL2"/>
<dbReference type="PROSITE" id="PS01031">
    <property type="entry name" value="SHSP"/>
    <property type="match status" value="1"/>
</dbReference>
<dbReference type="OrthoDB" id="6871152at2"/>
<organism evidence="6 7">
    <name type="scientific">Salinimonas sediminis</name>
    <dbReference type="NCBI Taxonomy" id="2303538"/>
    <lineage>
        <taxon>Bacteria</taxon>
        <taxon>Pseudomonadati</taxon>
        <taxon>Pseudomonadota</taxon>
        <taxon>Gammaproteobacteria</taxon>
        <taxon>Alteromonadales</taxon>
        <taxon>Alteromonadaceae</taxon>
        <taxon>Alteromonas/Salinimonas group</taxon>
        <taxon>Salinimonas</taxon>
    </lineage>
</organism>
<proteinExistence type="inferred from homology"/>
<dbReference type="InterPro" id="IPR037913">
    <property type="entry name" value="ACD_IbpA/B"/>
</dbReference>
<evidence type="ECO:0000256" key="1">
    <source>
        <dbReference type="ARBA" id="ARBA00023016"/>
    </source>
</evidence>
<reference evidence="6 7" key="1">
    <citation type="submission" date="2018-08" db="EMBL/GenBank/DDBJ databases">
        <title>Salinimonas sediminis sp. nov., a piezophilic bacterium isolated from a deep-sea sediment sample from the New Britain Trench.</title>
        <authorList>
            <person name="Cao J."/>
        </authorList>
    </citation>
    <scope>NUCLEOTIDE SEQUENCE [LARGE SCALE GENOMIC DNA]</scope>
    <source>
        <strain evidence="6 7">N102</strain>
    </source>
</reference>
<dbReference type="CDD" id="cd06470">
    <property type="entry name" value="ACD_IbpA-B_like"/>
    <property type="match status" value="1"/>
</dbReference>
<dbReference type="PANTHER" id="PTHR47062:SF1">
    <property type="entry name" value="SMALL HEAT SHOCK PROTEIN IBPA"/>
    <property type="match status" value="1"/>
</dbReference>
<feature type="compositionally biased region" description="Polar residues" evidence="4">
    <location>
        <begin position="93"/>
        <end position="110"/>
    </location>
</feature>
<keyword evidence="7" id="KW-1185">Reference proteome</keyword>
<dbReference type="Gene3D" id="2.60.40.790">
    <property type="match status" value="1"/>
</dbReference>
<dbReference type="SUPFAM" id="SSF49764">
    <property type="entry name" value="HSP20-like chaperones"/>
    <property type="match status" value="1"/>
</dbReference>
<dbReference type="Proteomes" id="UP000262073">
    <property type="component" value="Chromosome"/>
</dbReference>
<evidence type="ECO:0000259" key="5">
    <source>
        <dbReference type="PROSITE" id="PS01031"/>
    </source>
</evidence>
<evidence type="ECO:0000256" key="3">
    <source>
        <dbReference type="RuleBase" id="RU003616"/>
    </source>
</evidence>
<keyword evidence="1" id="KW-0346">Stress response</keyword>
<protein>
    <submittedName>
        <fullName evidence="6">Molecular chaperone</fullName>
    </submittedName>
</protein>
<evidence type="ECO:0000313" key="6">
    <source>
        <dbReference type="EMBL" id="AXR07119.1"/>
    </source>
</evidence>
<dbReference type="RefSeq" id="WP_117317257.1">
    <property type="nucleotide sequence ID" value="NZ_CP031769.1"/>
</dbReference>
<evidence type="ECO:0000313" key="7">
    <source>
        <dbReference type="Proteomes" id="UP000262073"/>
    </source>
</evidence>
<dbReference type="Pfam" id="PF00011">
    <property type="entry name" value="HSP20"/>
    <property type="match status" value="2"/>
</dbReference>
<feature type="domain" description="SHSP" evidence="5">
    <location>
        <begin position="29"/>
        <end position="176"/>
    </location>
</feature>
<dbReference type="InterPro" id="IPR002068">
    <property type="entry name" value="A-crystallin/Hsp20_dom"/>
</dbReference>
<dbReference type="InterPro" id="IPR008978">
    <property type="entry name" value="HSP20-like_chaperone"/>
</dbReference>
<dbReference type="KEGG" id="salm:D0Y50_12615"/>
<accession>A0A346NNL2</accession>
<sequence>MRNIDLSPLYRSFIGSDQLSSLIESAHRKDNQRAYPPYNIEVLGDDKYRISMALAGFNREQITVEAQGNTLTVRGKQTSSEQANGTKDDADHNTGNVNSEAVTQAETTGNRHSRPSSENTQRKFLHKGISARNFDKTFQLGDHVKVLGAELTNGLLHVDLMRQIPEANKPRRIQIV</sequence>
<gene>
    <name evidence="6" type="ORF">D0Y50_12615</name>
</gene>
<feature type="region of interest" description="Disordered" evidence="4">
    <location>
        <begin position="73"/>
        <end position="122"/>
    </location>
</feature>
<dbReference type="PANTHER" id="PTHR47062">
    <property type="match status" value="1"/>
</dbReference>
<feature type="compositionally biased region" description="Polar residues" evidence="4">
    <location>
        <begin position="73"/>
        <end position="85"/>
    </location>
</feature>
<comment type="similarity">
    <text evidence="2 3">Belongs to the small heat shock protein (HSP20) family.</text>
</comment>
<evidence type="ECO:0000256" key="2">
    <source>
        <dbReference type="PROSITE-ProRule" id="PRU00285"/>
    </source>
</evidence>
<name>A0A346NNL2_9ALTE</name>
<evidence type="ECO:0000256" key="4">
    <source>
        <dbReference type="SAM" id="MobiDB-lite"/>
    </source>
</evidence>